<evidence type="ECO:0000256" key="1">
    <source>
        <dbReference type="ARBA" id="ARBA00004651"/>
    </source>
</evidence>
<keyword evidence="2" id="KW-0813">Transport</keyword>
<evidence type="ECO:0000256" key="6">
    <source>
        <dbReference type="ARBA" id="ARBA00023201"/>
    </source>
</evidence>
<accession>A0ABM1EG54</accession>
<evidence type="ECO:0000256" key="7">
    <source>
        <dbReference type="SAM" id="Phobius"/>
    </source>
</evidence>
<reference evidence="9" key="1">
    <citation type="submission" date="2025-08" db="UniProtKB">
        <authorList>
            <consortium name="RefSeq"/>
        </authorList>
    </citation>
    <scope>IDENTIFICATION</scope>
</reference>
<proteinExistence type="predicted"/>
<dbReference type="Proteomes" id="UP000695022">
    <property type="component" value="Unplaced"/>
</dbReference>
<evidence type="ECO:0000256" key="3">
    <source>
        <dbReference type="ARBA" id="ARBA00022475"/>
    </source>
</evidence>
<gene>
    <name evidence="9" type="primary">LOC106811945</name>
</gene>
<evidence type="ECO:0000256" key="5">
    <source>
        <dbReference type="ARBA" id="ARBA00023065"/>
    </source>
</evidence>
<sequence length="175" mass="19061">MLLPYSQLSGAIAGLLGSMAIIFWIGFGGMTLQNTADLLPTSAHGCNISDVMNASAPILSTADNWDVNQMTAIATNPSIVESANGNYMYRISYMWYAMISVIACTLIGVAVSCVTGGNKKPASARLFWPPVLRYSRFLPPIITCEEEKKVMTEITYTANKQMDTELQSIDMTSKQ</sequence>
<evidence type="ECO:0000313" key="9">
    <source>
        <dbReference type="RefSeq" id="XP_014671175.1"/>
    </source>
</evidence>
<protein>
    <submittedName>
        <fullName evidence="9">Sodium-dependent multivitamin transporter-like</fullName>
    </submittedName>
</protein>
<keyword evidence="3" id="KW-1003">Cell membrane</keyword>
<keyword evidence="7" id="KW-0472">Membrane</keyword>
<keyword evidence="6" id="KW-0739">Sodium transport</keyword>
<dbReference type="PANTHER" id="PTHR42985:SF40">
    <property type="entry name" value="LD47995P-RELATED"/>
    <property type="match status" value="1"/>
</dbReference>
<evidence type="ECO:0000256" key="2">
    <source>
        <dbReference type="ARBA" id="ARBA00022448"/>
    </source>
</evidence>
<keyword evidence="7" id="KW-0812">Transmembrane</keyword>
<keyword evidence="7" id="KW-1133">Transmembrane helix</keyword>
<feature type="transmembrane region" description="Helical" evidence="7">
    <location>
        <begin position="93"/>
        <end position="115"/>
    </location>
</feature>
<feature type="transmembrane region" description="Helical" evidence="7">
    <location>
        <begin position="12"/>
        <end position="32"/>
    </location>
</feature>
<keyword evidence="8" id="KW-1185">Reference proteome</keyword>
<comment type="subcellular location">
    <subcellularLocation>
        <location evidence="1">Cell membrane</location>
        <topology evidence="1">Multi-pass membrane protein</topology>
    </subcellularLocation>
</comment>
<dbReference type="PANTHER" id="PTHR42985">
    <property type="entry name" value="SODIUM-COUPLED MONOCARBOXYLATE TRANSPORTER"/>
    <property type="match status" value="1"/>
</dbReference>
<organism evidence="8 9">
    <name type="scientific">Priapulus caudatus</name>
    <name type="common">Priapulid worm</name>
    <dbReference type="NCBI Taxonomy" id="37621"/>
    <lineage>
        <taxon>Eukaryota</taxon>
        <taxon>Metazoa</taxon>
        <taxon>Ecdysozoa</taxon>
        <taxon>Scalidophora</taxon>
        <taxon>Priapulida</taxon>
        <taxon>Priapulimorpha</taxon>
        <taxon>Priapulimorphida</taxon>
        <taxon>Priapulidae</taxon>
        <taxon>Priapulus</taxon>
    </lineage>
</organism>
<name>A0ABM1EG54_PRICU</name>
<evidence type="ECO:0000313" key="8">
    <source>
        <dbReference type="Proteomes" id="UP000695022"/>
    </source>
</evidence>
<keyword evidence="4" id="KW-0915">Sodium</keyword>
<dbReference type="InterPro" id="IPR051163">
    <property type="entry name" value="Sodium:Solute_Symporter_SSF"/>
</dbReference>
<dbReference type="RefSeq" id="XP_014671175.1">
    <property type="nucleotide sequence ID" value="XM_014815689.1"/>
</dbReference>
<evidence type="ECO:0000256" key="4">
    <source>
        <dbReference type="ARBA" id="ARBA00023053"/>
    </source>
</evidence>
<dbReference type="GeneID" id="106811945"/>
<keyword evidence="5" id="KW-0406">Ion transport</keyword>